<feature type="compositionally biased region" description="Basic and acidic residues" evidence="1">
    <location>
        <begin position="60"/>
        <end position="71"/>
    </location>
</feature>
<dbReference type="Proteomes" id="UP000712281">
    <property type="component" value="Unassembled WGS sequence"/>
</dbReference>
<name>A0A8S9HAL7_BRACR</name>
<reference evidence="2" key="1">
    <citation type="submission" date="2019-12" db="EMBL/GenBank/DDBJ databases">
        <title>Genome sequencing and annotation of Brassica cretica.</title>
        <authorList>
            <person name="Studholme D.J."/>
            <person name="Sarris P.F."/>
        </authorList>
    </citation>
    <scope>NUCLEOTIDE SEQUENCE</scope>
    <source>
        <strain evidence="2">PFS-001/15</strain>
        <tissue evidence="2">Leaf</tissue>
    </source>
</reference>
<proteinExistence type="predicted"/>
<evidence type="ECO:0000313" key="2">
    <source>
        <dbReference type="EMBL" id="KAF2555575.1"/>
    </source>
</evidence>
<evidence type="ECO:0000256" key="1">
    <source>
        <dbReference type="SAM" id="MobiDB-lite"/>
    </source>
</evidence>
<accession>A0A8S9HAL7</accession>
<evidence type="ECO:0008006" key="4">
    <source>
        <dbReference type="Google" id="ProtNLM"/>
    </source>
</evidence>
<dbReference type="AlphaFoldDB" id="A0A8S9HAL7"/>
<evidence type="ECO:0000313" key="3">
    <source>
        <dbReference type="Proteomes" id="UP000712281"/>
    </source>
</evidence>
<dbReference type="EMBL" id="QGKW02001940">
    <property type="protein sequence ID" value="KAF2555575.1"/>
    <property type="molecule type" value="Genomic_DNA"/>
</dbReference>
<organism evidence="2 3">
    <name type="scientific">Brassica cretica</name>
    <name type="common">Mustard</name>
    <dbReference type="NCBI Taxonomy" id="69181"/>
    <lineage>
        <taxon>Eukaryota</taxon>
        <taxon>Viridiplantae</taxon>
        <taxon>Streptophyta</taxon>
        <taxon>Embryophyta</taxon>
        <taxon>Tracheophyta</taxon>
        <taxon>Spermatophyta</taxon>
        <taxon>Magnoliopsida</taxon>
        <taxon>eudicotyledons</taxon>
        <taxon>Gunneridae</taxon>
        <taxon>Pentapetalae</taxon>
        <taxon>rosids</taxon>
        <taxon>malvids</taxon>
        <taxon>Brassicales</taxon>
        <taxon>Brassicaceae</taxon>
        <taxon>Brassiceae</taxon>
        <taxon>Brassica</taxon>
    </lineage>
</organism>
<gene>
    <name evidence="2" type="ORF">F2Q68_00017150</name>
</gene>
<sequence length="78" mass="8934">MEGLLWAVSCMRDRRITLVWFETDCSDLVDKTTNPMDWPSIATENRGVPEVTKGLPRYQTRTDGDAPRRIDSSVLHLI</sequence>
<protein>
    <recommendedName>
        <fullName evidence="4">RNase H type-1 domain-containing protein</fullName>
    </recommendedName>
</protein>
<feature type="region of interest" description="Disordered" evidence="1">
    <location>
        <begin position="55"/>
        <end position="78"/>
    </location>
</feature>
<comment type="caution">
    <text evidence="2">The sequence shown here is derived from an EMBL/GenBank/DDBJ whole genome shotgun (WGS) entry which is preliminary data.</text>
</comment>